<accession>A0A6A6RRU2</accession>
<dbReference type="Gene3D" id="3.50.50.60">
    <property type="entry name" value="FAD/NAD(P)-binding domain"/>
    <property type="match status" value="2"/>
</dbReference>
<evidence type="ECO:0000313" key="2">
    <source>
        <dbReference type="Proteomes" id="UP000799753"/>
    </source>
</evidence>
<reference evidence="1" key="1">
    <citation type="journal article" date="2020" name="Stud. Mycol.">
        <title>101 Dothideomycetes genomes: a test case for predicting lifestyles and emergence of pathogens.</title>
        <authorList>
            <person name="Haridas S."/>
            <person name="Albert R."/>
            <person name="Binder M."/>
            <person name="Bloem J."/>
            <person name="Labutti K."/>
            <person name="Salamov A."/>
            <person name="Andreopoulos B."/>
            <person name="Baker S."/>
            <person name="Barry K."/>
            <person name="Bills G."/>
            <person name="Bluhm B."/>
            <person name="Cannon C."/>
            <person name="Castanera R."/>
            <person name="Culley D."/>
            <person name="Daum C."/>
            <person name="Ezra D."/>
            <person name="Gonzalez J."/>
            <person name="Henrissat B."/>
            <person name="Kuo A."/>
            <person name="Liang C."/>
            <person name="Lipzen A."/>
            <person name="Lutzoni F."/>
            <person name="Magnuson J."/>
            <person name="Mondo S."/>
            <person name="Nolan M."/>
            <person name="Ohm R."/>
            <person name="Pangilinan J."/>
            <person name="Park H.-J."/>
            <person name="Ramirez L."/>
            <person name="Alfaro M."/>
            <person name="Sun H."/>
            <person name="Tritt A."/>
            <person name="Yoshinaga Y."/>
            <person name="Zwiers L.-H."/>
            <person name="Turgeon B."/>
            <person name="Goodwin S."/>
            <person name="Spatafora J."/>
            <person name="Crous P."/>
            <person name="Grigoriev I."/>
        </authorList>
    </citation>
    <scope>NUCLEOTIDE SEQUENCE</scope>
    <source>
        <strain evidence="1">CBS 473.64</strain>
    </source>
</reference>
<dbReference type="AlphaFoldDB" id="A0A6A6RRU2"/>
<keyword evidence="2" id="KW-1185">Reference proteome</keyword>
<proteinExistence type="predicted"/>
<gene>
    <name evidence="1" type="ORF">P280DRAFT_491889</name>
</gene>
<dbReference type="OrthoDB" id="10260355at2759"/>
<sequence>MALRLAIVDALIIGGGPVGLATALALAHTLSTAVVFNSSKCRNKGITHMRSVLLQDYFNLAQFRLITREQITLRYETVWLENKKITYAVKNPWERITTKGLKSKTGYRENWPQHICQCLACDGFEQRGTEHGTIFTNDPANYSLVVQQQCRVAKALGASIDEREIKRVINNGLVHTEGVTIEFSEGESVTLDLIEQLGLECTETPFGPIVKVANSIFNSISEAGVFVVGDTISMIKQAVTGVGMELKTEKMEATLKMLGEEKV</sequence>
<dbReference type="SUPFAM" id="SSF51905">
    <property type="entry name" value="FAD/NAD(P)-binding domain"/>
    <property type="match status" value="1"/>
</dbReference>
<name>A0A6A6RRU2_9PLEO</name>
<dbReference type="Proteomes" id="UP000799753">
    <property type="component" value="Unassembled WGS sequence"/>
</dbReference>
<evidence type="ECO:0000313" key="1">
    <source>
        <dbReference type="EMBL" id="KAF2637927.1"/>
    </source>
</evidence>
<organism evidence="1 2">
    <name type="scientific">Massarina eburnea CBS 473.64</name>
    <dbReference type="NCBI Taxonomy" id="1395130"/>
    <lineage>
        <taxon>Eukaryota</taxon>
        <taxon>Fungi</taxon>
        <taxon>Dikarya</taxon>
        <taxon>Ascomycota</taxon>
        <taxon>Pezizomycotina</taxon>
        <taxon>Dothideomycetes</taxon>
        <taxon>Pleosporomycetidae</taxon>
        <taxon>Pleosporales</taxon>
        <taxon>Massarineae</taxon>
        <taxon>Massarinaceae</taxon>
        <taxon>Massarina</taxon>
    </lineage>
</organism>
<dbReference type="EMBL" id="MU006791">
    <property type="protein sequence ID" value="KAF2637927.1"/>
    <property type="molecule type" value="Genomic_DNA"/>
</dbReference>
<dbReference type="InterPro" id="IPR036188">
    <property type="entry name" value="FAD/NAD-bd_sf"/>
</dbReference>
<evidence type="ECO:0008006" key="3">
    <source>
        <dbReference type="Google" id="ProtNLM"/>
    </source>
</evidence>
<protein>
    <recommendedName>
        <fullName evidence="3">FAD/NAD(P)-binding domain-containing protein</fullName>
    </recommendedName>
</protein>